<keyword evidence="2" id="KW-0012">Acyltransferase</keyword>
<dbReference type="Gene3D" id="3.40.630.30">
    <property type="match status" value="1"/>
</dbReference>
<dbReference type="GO" id="GO:0016747">
    <property type="term" value="F:acyltransferase activity, transferring groups other than amino-acyl groups"/>
    <property type="evidence" value="ECO:0007669"/>
    <property type="project" value="InterPro"/>
</dbReference>
<accession>A0A940SIN2</accession>
<dbReference type="InterPro" id="IPR050680">
    <property type="entry name" value="YpeA/RimI_acetyltransf"/>
</dbReference>
<reference evidence="4" key="1">
    <citation type="submission" date="2021-04" db="EMBL/GenBank/DDBJ databases">
        <title>Genome seq and assembly of Bacillus sp.</title>
        <authorList>
            <person name="Chhetri G."/>
        </authorList>
    </citation>
    <scope>NUCLEOTIDE SEQUENCE</scope>
    <source>
        <strain evidence="4">RG28</strain>
    </source>
</reference>
<dbReference type="Proteomes" id="UP000682134">
    <property type="component" value="Unassembled WGS sequence"/>
</dbReference>
<dbReference type="PANTHER" id="PTHR43420">
    <property type="entry name" value="ACETYLTRANSFERASE"/>
    <property type="match status" value="1"/>
</dbReference>
<protein>
    <submittedName>
        <fullName evidence="4">GNAT family N-acetyltransferase</fullName>
    </submittedName>
</protein>
<name>A0A940SIN2_9BACI</name>
<sequence>MQINKLNANELKDEHISLLLLADPSEKLIREYCQSGIIFDMKNDNDLIGIMVLFPFGEDNIEIKNIAVDESYQGNGYGKQLLKRGIEFAKQNEYKRIRIGTGNSSLNQLGLYQKCGFRMVRIDKDFFIRNYEEEIVENGIQCRDMVILEMKL</sequence>
<evidence type="ECO:0000256" key="1">
    <source>
        <dbReference type="ARBA" id="ARBA00022679"/>
    </source>
</evidence>
<keyword evidence="1" id="KW-0808">Transferase</keyword>
<comment type="caution">
    <text evidence="4">The sequence shown here is derived from an EMBL/GenBank/DDBJ whole genome shotgun (WGS) entry which is preliminary data.</text>
</comment>
<evidence type="ECO:0000313" key="4">
    <source>
        <dbReference type="EMBL" id="MBP0723994.1"/>
    </source>
</evidence>
<proteinExistence type="predicted"/>
<keyword evidence="5" id="KW-1185">Reference proteome</keyword>
<feature type="domain" description="N-acetyltransferase" evidence="3">
    <location>
        <begin position="1"/>
        <end position="152"/>
    </location>
</feature>
<evidence type="ECO:0000259" key="3">
    <source>
        <dbReference type="PROSITE" id="PS51186"/>
    </source>
</evidence>
<evidence type="ECO:0000256" key="2">
    <source>
        <dbReference type="ARBA" id="ARBA00023315"/>
    </source>
</evidence>
<dbReference type="InterPro" id="IPR000182">
    <property type="entry name" value="GNAT_dom"/>
</dbReference>
<dbReference type="RefSeq" id="WP_209401983.1">
    <property type="nucleotide sequence ID" value="NZ_JAGIYQ010000001.1"/>
</dbReference>
<dbReference type="Pfam" id="PF00583">
    <property type="entry name" value="Acetyltransf_1"/>
    <property type="match status" value="1"/>
</dbReference>
<dbReference type="InterPro" id="IPR016181">
    <property type="entry name" value="Acyl_CoA_acyltransferase"/>
</dbReference>
<dbReference type="CDD" id="cd04301">
    <property type="entry name" value="NAT_SF"/>
    <property type="match status" value="1"/>
</dbReference>
<dbReference type="AlphaFoldDB" id="A0A940SIN2"/>
<evidence type="ECO:0000313" key="5">
    <source>
        <dbReference type="Proteomes" id="UP000682134"/>
    </source>
</evidence>
<dbReference type="PANTHER" id="PTHR43420:SF41">
    <property type="entry name" value="IAA ACETYLTRANSFERASE"/>
    <property type="match status" value="1"/>
</dbReference>
<dbReference type="EMBL" id="JAGIYQ010000001">
    <property type="protein sequence ID" value="MBP0723994.1"/>
    <property type="molecule type" value="Genomic_DNA"/>
</dbReference>
<organism evidence="4 5">
    <name type="scientific">Gottfriedia endophytica</name>
    <dbReference type="NCBI Taxonomy" id="2820819"/>
    <lineage>
        <taxon>Bacteria</taxon>
        <taxon>Bacillati</taxon>
        <taxon>Bacillota</taxon>
        <taxon>Bacilli</taxon>
        <taxon>Bacillales</taxon>
        <taxon>Bacillaceae</taxon>
        <taxon>Gottfriedia</taxon>
    </lineage>
</organism>
<gene>
    <name evidence="4" type="ORF">J5Y03_02205</name>
</gene>
<dbReference type="SUPFAM" id="SSF55729">
    <property type="entry name" value="Acyl-CoA N-acyltransferases (Nat)"/>
    <property type="match status" value="1"/>
</dbReference>
<dbReference type="PROSITE" id="PS51186">
    <property type="entry name" value="GNAT"/>
    <property type="match status" value="1"/>
</dbReference>